<proteinExistence type="predicted"/>
<dbReference type="Proteomes" id="UP000449004">
    <property type="component" value="Unassembled WGS sequence"/>
</dbReference>
<protein>
    <submittedName>
        <fullName evidence="1">Uncharacterized protein</fullName>
    </submittedName>
</protein>
<gene>
    <name evidence="1" type="ORF">F9K92_04585</name>
</gene>
<evidence type="ECO:0000313" key="2">
    <source>
        <dbReference type="Proteomes" id="UP000449004"/>
    </source>
</evidence>
<sequence length="103" mass="10822">MPGKGFAEAWPRVGRTLPGPADCAINGAAANAAVPAAATERKWRRAFTATPVSAGEAHTLAERRCRACLCGVNAVATPLRSFRLRLAQPGRAPAARSSVSIWR</sequence>
<dbReference type="EMBL" id="WELC01000004">
    <property type="protein sequence ID" value="KAB7631937.1"/>
    <property type="molecule type" value="Genomic_DNA"/>
</dbReference>
<reference evidence="1 2" key="1">
    <citation type="submission" date="2019-10" db="EMBL/GenBank/DDBJ databases">
        <title>Halotolerant bacteria associated to Saharan-endemic halophytes Stipa tenacissima L. and Atriplex halimus L mitigate salt stress and promote growth of tomato plants.</title>
        <authorList>
            <person name="Dif G."/>
        </authorList>
    </citation>
    <scope>NUCLEOTIDE SEQUENCE [LARGE SCALE GENOMIC DNA]</scope>
    <source>
        <strain evidence="1 2">IS26</strain>
    </source>
</reference>
<name>A0A7V7YIW7_9GAMM</name>
<dbReference type="AlphaFoldDB" id="A0A7V7YIW7"/>
<accession>A0A7V7YIW7</accession>
<organism evidence="1 2">
    <name type="scientific">Stenotrophomonas rhizophila</name>
    <dbReference type="NCBI Taxonomy" id="216778"/>
    <lineage>
        <taxon>Bacteria</taxon>
        <taxon>Pseudomonadati</taxon>
        <taxon>Pseudomonadota</taxon>
        <taxon>Gammaproteobacteria</taxon>
        <taxon>Lysobacterales</taxon>
        <taxon>Lysobacteraceae</taxon>
        <taxon>Stenotrophomonas</taxon>
    </lineage>
</organism>
<comment type="caution">
    <text evidence="1">The sequence shown here is derived from an EMBL/GenBank/DDBJ whole genome shotgun (WGS) entry which is preliminary data.</text>
</comment>
<evidence type="ECO:0000313" key="1">
    <source>
        <dbReference type="EMBL" id="KAB7631937.1"/>
    </source>
</evidence>